<evidence type="ECO:0000256" key="5">
    <source>
        <dbReference type="ARBA" id="ARBA00022844"/>
    </source>
</evidence>
<evidence type="ECO:0000256" key="3">
    <source>
        <dbReference type="ARBA" id="ARBA00022431"/>
    </source>
</evidence>
<comment type="similarity">
    <text evidence="2">Belongs to the parvoviridae capsid protein family.</text>
</comment>
<keyword evidence="4" id="KW-0167">Capsid protein</keyword>
<feature type="domain" description="Coat protein VP1/VP2 Parvovirus" evidence="7">
    <location>
        <begin position="137"/>
        <end position="195"/>
    </location>
</feature>
<name>A0A0G2YCQ9_9VIRU</name>
<keyword evidence="3" id="KW-1140">T=1 icosahedral capsid protein</keyword>
<comment type="subcellular location">
    <subcellularLocation>
        <location evidence="1">Virion</location>
    </subcellularLocation>
</comment>
<dbReference type="Pfam" id="PF00740">
    <property type="entry name" value="VP1_2"/>
    <property type="match status" value="1"/>
</dbReference>
<feature type="non-terminal residue" evidence="8">
    <location>
        <position position="204"/>
    </location>
</feature>
<feature type="region of interest" description="Disordered" evidence="6">
    <location>
        <begin position="45"/>
        <end position="141"/>
    </location>
</feature>
<reference evidence="8" key="1">
    <citation type="journal article" date="2016" name="PLoS ONE">
        <title>Metagenomic Survey of Viral Diversity Obtained from Feces of Subantarctic and South American Fur Seals.</title>
        <authorList>
            <person name="Kluge M."/>
            <person name="Campos F.S."/>
            <person name="Tavares M."/>
            <person name="de Amorim D.B."/>
            <person name="Valdez F.P."/>
            <person name="Giongo A."/>
            <person name="Roehe P.M."/>
            <person name="Franco A.C."/>
        </authorList>
    </citation>
    <scope>NUCLEOTIDE SEQUENCE</scope>
    <source>
        <strain evidence="8">Fur seal/ATROP44/BR/2012</strain>
    </source>
</reference>
<evidence type="ECO:0000313" key="8">
    <source>
        <dbReference type="EMBL" id="AKI82158.1"/>
    </source>
</evidence>
<dbReference type="EMBL" id="KR261075">
    <property type="protein sequence ID" value="AKI82158.1"/>
    <property type="molecule type" value="Genomic_DNA"/>
</dbReference>
<accession>A0A0G2YCQ9</accession>
<dbReference type="GO" id="GO:0039615">
    <property type="term" value="C:T=1 icosahedral viral capsid"/>
    <property type="evidence" value="ECO:0007669"/>
    <property type="project" value="UniProtKB-KW"/>
</dbReference>
<protein>
    <submittedName>
        <fullName evidence="8">Capsid protein</fullName>
    </submittedName>
</protein>
<dbReference type="InterPro" id="IPR036952">
    <property type="entry name" value="VP1/VP2"/>
</dbReference>
<keyword evidence="5" id="KW-0946">Virion</keyword>
<feature type="non-terminal residue" evidence="8">
    <location>
        <position position="1"/>
    </location>
</feature>
<feature type="compositionally biased region" description="Basic and acidic residues" evidence="6">
    <location>
        <begin position="1"/>
        <end position="16"/>
    </location>
</feature>
<feature type="compositionally biased region" description="Gly residues" evidence="6">
    <location>
        <begin position="129"/>
        <end position="141"/>
    </location>
</feature>
<dbReference type="InterPro" id="IPR001403">
    <property type="entry name" value="Parvovirus_coat"/>
</dbReference>
<dbReference type="GO" id="GO:0005198">
    <property type="term" value="F:structural molecule activity"/>
    <property type="evidence" value="ECO:0007669"/>
    <property type="project" value="InterPro"/>
</dbReference>
<organism evidence="8">
    <name type="scientific">Parvovirus fur seal/ATROP44/BR/2012</name>
    <dbReference type="NCBI Taxonomy" id="1659804"/>
    <lineage>
        <taxon>Viruses</taxon>
        <taxon>Monodnaviria</taxon>
        <taxon>Shotokuvirae</taxon>
        <taxon>Cossaviricota</taxon>
        <taxon>Quintoviricetes</taxon>
        <taxon>Piccovirales</taxon>
        <taxon>Parvoviridae</taxon>
        <taxon>Parvovirinae</taxon>
    </lineage>
</organism>
<evidence type="ECO:0000256" key="1">
    <source>
        <dbReference type="ARBA" id="ARBA00004328"/>
    </source>
</evidence>
<dbReference type="SUPFAM" id="SSF88645">
    <property type="entry name" value="ssDNA viruses"/>
    <property type="match status" value="1"/>
</dbReference>
<feature type="compositionally biased region" description="Low complexity" evidence="6">
    <location>
        <begin position="45"/>
        <end position="54"/>
    </location>
</feature>
<dbReference type="InterPro" id="IPR016184">
    <property type="entry name" value="Capsid/spike_ssDNA_virus"/>
</dbReference>
<evidence type="ECO:0000256" key="2">
    <source>
        <dbReference type="ARBA" id="ARBA00005398"/>
    </source>
</evidence>
<sequence length="204" mass="21810">TKEQHNGHNQADEQFIKDTANAKDWGGKVGNLVFRAKKLIAPSLDAAAEASAKSRVPTQFGGSLAGGKKRPPPHIWWNLAKKKKTQANKRPNQPEDPEEGPAPKLPNMSNDQPDGPQPMDAAPAADNAGGSGIGGSGGGRGGGVGLSTGGFDNRTLWNFEGDFVTITCHASRQIHIDEPTTNEYQCFPCDTTRPTQGKMFEDDY</sequence>
<feature type="region of interest" description="Disordered" evidence="6">
    <location>
        <begin position="1"/>
        <end position="26"/>
    </location>
</feature>
<evidence type="ECO:0000256" key="6">
    <source>
        <dbReference type="SAM" id="MobiDB-lite"/>
    </source>
</evidence>
<dbReference type="Gene3D" id="2.170.30.10">
    <property type="entry name" value="Parvovirus coat protein VP1/VP2"/>
    <property type="match status" value="1"/>
</dbReference>
<proteinExistence type="inferred from homology"/>
<evidence type="ECO:0000259" key="7">
    <source>
        <dbReference type="Pfam" id="PF00740"/>
    </source>
</evidence>
<evidence type="ECO:0000256" key="4">
    <source>
        <dbReference type="ARBA" id="ARBA00022561"/>
    </source>
</evidence>